<dbReference type="InterPro" id="IPR016181">
    <property type="entry name" value="Acyl_CoA_acyltransferase"/>
</dbReference>
<dbReference type="SUPFAM" id="SSF55729">
    <property type="entry name" value="Acyl-CoA N-acyltransferases (Nat)"/>
    <property type="match status" value="1"/>
</dbReference>
<organism evidence="2 3">
    <name type="scientific">Paramarasmius palmivorus</name>
    <dbReference type="NCBI Taxonomy" id="297713"/>
    <lineage>
        <taxon>Eukaryota</taxon>
        <taxon>Fungi</taxon>
        <taxon>Dikarya</taxon>
        <taxon>Basidiomycota</taxon>
        <taxon>Agaricomycotina</taxon>
        <taxon>Agaricomycetes</taxon>
        <taxon>Agaricomycetidae</taxon>
        <taxon>Agaricales</taxon>
        <taxon>Marasmiineae</taxon>
        <taxon>Marasmiaceae</taxon>
        <taxon>Paramarasmius</taxon>
    </lineage>
</organism>
<name>A0AAW0CEX3_9AGAR</name>
<evidence type="ECO:0000259" key="1">
    <source>
        <dbReference type="PROSITE" id="PS51186"/>
    </source>
</evidence>
<accession>A0AAW0CEX3</accession>
<dbReference type="CDD" id="cd04301">
    <property type="entry name" value="NAT_SF"/>
    <property type="match status" value="1"/>
</dbReference>
<proteinExistence type="predicted"/>
<dbReference type="PANTHER" id="PTHR42791:SF1">
    <property type="entry name" value="N-ACETYLTRANSFERASE DOMAIN-CONTAINING PROTEIN"/>
    <property type="match status" value="1"/>
</dbReference>
<keyword evidence="3" id="KW-1185">Reference proteome</keyword>
<sequence length="213" mass="23580">MEKKPNYSVLQPKVASESQVAEAVQVCLHSFEPNDIAIQTLAGGTEAEHTLTFFRTVLQSSARNEALFVAVTDDPDKKIIGVAAWLGAFSEKKESEEKKPEKEVLSDVSKFQVDTVKLLKERTLSSTSGESRFPWYLNVLAVHPEYQKLGIGRAFIEEARRRAQGVDVLLHTSSEGNVQVYTRLGFTLEGKTTITGPYGEFDMFLMSVSTSTA</sequence>
<dbReference type="InterPro" id="IPR052523">
    <property type="entry name" value="Trichothecene_AcTrans"/>
</dbReference>
<dbReference type="Proteomes" id="UP001383192">
    <property type="component" value="Unassembled WGS sequence"/>
</dbReference>
<evidence type="ECO:0000313" key="3">
    <source>
        <dbReference type="Proteomes" id="UP001383192"/>
    </source>
</evidence>
<reference evidence="2 3" key="1">
    <citation type="submission" date="2024-01" db="EMBL/GenBank/DDBJ databases">
        <title>A draft genome for a cacao thread blight-causing isolate of Paramarasmius palmivorus.</title>
        <authorList>
            <person name="Baruah I.K."/>
            <person name="Bukari Y."/>
            <person name="Amoako-Attah I."/>
            <person name="Meinhardt L.W."/>
            <person name="Bailey B.A."/>
            <person name="Cohen S.P."/>
        </authorList>
    </citation>
    <scope>NUCLEOTIDE SEQUENCE [LARGE SCALE GENOMIC DNA]</scope>
    <source>
        <strain evidence="2 3">GH-12</strain>
    </source>
</reference>
<protein>
    <recommendedName>
        <fullName evidence="1">N-acetyltransferase domain-containing protein</fullName>
    </recommendedName>
</protein>
<comment type="caution">
    <text evidence="2">The sequence shown here is derived from an EMBL/GenBank/DDBJ whole genome shotgun (WGS) entry which is preliminary data.</text>
</comment>
<dbReference type="PROSITE" id="PS51186">
    <property type="entry name" value="GNAT"/>
    <property type="match status" value="1"/>
</dbReference>
<feature type="domain" description="N-acetyltransferase" evidence="1">
    <location>
        <begin position="69"/>
        <end position="211"/>
    </location>
</feature>
<dbReference type="GO" id="GO:0016747">
    <property type="term" value="F:acyltransferase activity, transferring groups other than amino-acyl groups"/>
    <property type="evidence" value="ECO:0007669"/>
    <property type="project" value="InterPro"/>
</dbReference>
<dbReference type="Gene3D" id="3.40.630.30">
    <property type="match status" value="1"/>
</dbReference>
<dbReference type="EMBL" id="JAYKXP010000047">
    <property type="protein sequence ID" value="KAK7037400.1"/>
    <property type="molecule type" value="Genomic_DNA"/>
</dbReference>
<dbReference type="Pfam" id="PF13508">
    <property type="entry name" value="Acetyltransf_7"/>
    <property type="match status" value="1"/>
</dbReference>
<dbReference type="PANTHER" id="PTHR42791">
    <property type="entry name" value="GNAT FAMILY ACETYLTRANSFERASE"/>
    <property type="match status" value="1"/>
</dbReference>
<gene>
    <name evidence="2" type="ORF">VNI00_011150</name>
</gene>
<dbReference type="AlphaFoldDB" id="A0AAW0CEX3"/>
<evidence type="ECO:0000313" key="2">
    <source>
        <dbReference type="EMBL" id="KAK7037400.1"/>
    </source>
</evidence>
<dbReference type="InterPro" id="IPR000182">
    <property type="entry name" value="GNAT_dom"/>
</dbReference>